<dbReference type="GO" id="GO:0060261">
    <property type="term" value="P:positive regulation of transcription initiation by RNA polymerase II"/>
    <property type="evidence" value="ECO:0007669"/>
    <property type="project" value="InterPro"/>
</dbReference>
<feature type="region of interest" description="Disordered" evidence="7">
    <location>
        <begin position="134"/>
        <end position="172"/>
    </location>
</feature>
<feature type="region of interest" description="Disordered" evidence="7">
    <location>
        <begin position="22"/>
        <end position="50"/>
    </location>
</feature>
<dbReference type="InterPro" id="IPR003173">
    <property type="entry name" value="PC4_C"/>
</dbReference>
<protein>
    <recommendedName>
        <fullName evidence="8">Transcriptional coactivator p15 (PC4) C-terminal domain-containing protein</fullName>
    </recommendedName>
</protein>
<evidence type="ECO:0000313" key="10">
    <source>
        <dbReference type="Proteomes" id="UP000184356"/>
    </source>
</evidence>
<accession>A0A1L9TG44</accession>
<dbReference type="FunFam" id="2.30.31.10:FF:000006">
    <property type="entry name" value="Putative RNA polymerase II transcriptional coactivator"/>
    <property type="match status" value="1"/>
</dbReference>
<dbReference type="GeneID" id="63765490"/>
<dbReference type="GO" id="GO:0003713">
    <property type="term" value="F:transcription coactivator activity"/>
    <property type="evidence" value="ECO:0007669"/>
    <property type="project" value="InterPro"/>
</dbReference>
<comment type="similarity">
    <text evidence="2">Belongs to the transcriptional coactivator PC4 family.</text>
</comment>
<dbReference type="Gene3D" id="2.30.31.10">
    <property type="entry name" value="Transcriptional Coactivator Pc4, Chain A"/>
    <property type="match status" value="1"/>
</dbReference>
<evidence type="ECO:0000256" key="1">
    <source>
        <dbReference type="ARBA" id="ARBA00004123"/>
    </source>
</evidence>
<dbReference type="InterPro" id="IPR009044">
    <property type="entry name" value="ssDNA-bd_transcriptional_reg"/>
</dbReference>
<evidence type="ECO:0000256" key="5">
    <source>
        <dbReference type="ARBA" id="ARBA00023163"/>
    </source>
</evidence>
<dbReference type="OrthoDB" id="2505440at2759"/>
<keyword evidence="6" id="KW-0539">Nucleus</keyword>
<dbReference type="VEuPathDB" id="FungiDB:ASPSYDRAFT_57715"/>
<evidence type="ECO:0000256" key="2">
    <source>
        <dbReference type="ARBA" id="ARBA00009001"/>
    </source>
</evidence>
<dbReference type="GO" id="GO:0003677">
    <property type="term" value="F:DNA binding"/>
    <property type="evidence" value="ECO:0007669"/>
    <property type="project" value="UniProtKB-KW"/>
</dbReference>
<dbReference type="SUPFAM" id="SSF54447">
    <property type="entry name" value="ssDNA-binding transcriptional regulator domain"/>
    <property type="match status" value="1"/>
</dbReference>
<dbReference type="GO" id="GO:0005634">
    <property type="term" value="C:nucleus"/>
    <property type="evidence" value="ECO:0007669"/>
    <property type="project" value="UniProtKB-SubCell"/>
</dbReference>
<evidence type="ECO:0000256" key="7">
    <source>
        <dbReference type="SAM" id="MobiDB-lite"/>
    </source>
</evidence>
<proteinExistence type="inferred from homology"/>
<feature type="domain" description="Transcriptional coactivator p15 (PC4) C-terminal" evidence="8">
    <location>
        <begin position="60"/>
        <end position="109"/>
    </location>
</feature>
<comment type="subcellular location">
    <subcellularLocation>
        <location evidence="1">Nucleus</location>
    </subcellularLocation>
</comment>
<dbReference type="AlphaFoldDB" id="A0A1L9TG44"/>
<keyword evidence="4" id="KW-0238">DNA-binding</keyword>
<dbReference type="EMBL" id="KV878586">
    <property type="protein sequence ID" value="OJJ58407.1"/>
    <property type="molecule type" value="Genomic_DNA"/>
</dbReference>
<evidence type="ECO:0000313" key="9">
    <source>
        <dbReference type="EMBL" id="OJJ58407.1"/>
    </source>
</evidence>
<gene>
    <name evidence="9" type="ORF">ASPSYDRAFT_57715</name>
</gene>
<dbReference type="STRING" id="1036612.A0A1L9TG44"/>
<dbReference type="Proteomes" id="UP000184356">
    <property type="component" value="Unassembled WGS sequence"/>
</dbReference>
<dbReference type="RefSeq" id="XP_040702213.1">
    <property type="nucleotide sequence ID" value="XM_040849417.1"/>
</dbReference>
<evidence type="ECO:0000259" key="8">
    <source>
        <dbReference type="Pfam" id="PF02229"/>
    </source>
</evidence>
<name>A0A1L9TG44_9EURO</name>
<feature type="compositionally biased region" description="Polar residues" evidence="7">
    <location>
        <begin position="30"/>
        <end position="41"/>
    </location>
</feature>
<evidence type="ECO:0000256" key="6">
    <source>
        <dbReference type="ARBA" id="ARBA00023242"/>
    </source>
</evidence>
<keyword evidence="10" id="KW-1185">Reference proteome</keyword>
<reference evidence="10" key="1">
    <citation type="journal article" date="2017" name="Genome Biol.">
        <title>Comparative genomics reveals high biological diversity and specific adaptations in the industrially and medically important fungal genus Aspergillus.</title>
        <authorList>
            <person name="de Vries R.P."/>
            <person name="Riley R."/>
            <person name="Wiebenga A."/>
            <person name="Aguilar-Osorio G."/>
            <person name="Amillis S."/>
            <person name="Uchima C.A."/>
            <person name="Anderluh G."/>
            <person name="Asadollahi M."/>
            <person name="Askin M."/>
            <person name="Barry K."/>
            <person name="Battaglia E."/>
            <person name="Bayram O."/>
            <person name="Benocci T."/>
            <person name="Braus-Stromeyer S.A."/>
            <person name="Caldana C."/>
            <person name="Canovas D."/>
            <person name="Cerqueira G.C."/>
            <person name="Chen F."/>
            <person name="Chen W."/>
            <person name="Choi C."/>
            <person name="Clum A."/>
            <person name="Dos Santos R.A."/>
            <person name="Damasio A.R."/>
            <person name="Diallinas G."/>
            <person name="Emri T."/>
            <person name="Fekete E."/>
            <person name="Flipphi M."/>
            <person name="Freyberg S."/>
            <person name="Gallo A."/>
            <person name="Gournas C."/>
            <person name="Habgood R."/>
            <person name="Hainaut M."/>
            <person name="Harispe M.L."/>
            <person name="Henrissat B."/>
            <person name="Hilden K.S."/>
            <person name="Hope R."/>
            <person name="Hossain A."/>
            <person name="Karabika E."/>
            <person name="Karaffa L."/>
            <person name="Karanyi Z."/>
            <person name="Krasevec N."/>
            <person name="Kuo A."/>
            <person name="Kusch H."/>
            <person name="LaButti K."/>
            <person name="Lagendijk E.L."/>
            <person name="Lapidus A."/>
            <person name="Levasseur A."/>
            <person name="Lindquist E."/>
            <person name="Lipzen A."/>
            <person name="Logrieco A.F."/>
            <person name="MacCabe A."/>
            <person name="Maekelae M.R."/>
            <person name="Malavazi I."/>
            <person name="Melin P."/>
            <person name="Meyer V."/>
            <person name="Mielnichuk N."/>
            <person name="Miskei M."/>
            <person name="Molnar A.P."/>
            <person name="Mule G."/>
            <person name="Ngan C.Y."/>
            <person name="Orejas M."/>
            <person name="Orosz E."/>
            <person name="Ouedraogo J.P."/>
            <person name="Overkamp K.M."/>
            <person name="Park H.-S."/>
            <person name="Perrone G."/>
            <person name="Piumi F."/>
            <person name="Punt P.J."/>
            <person name="Ram A.F."/>
            <person name="Ramon A."/>
            <person name="Rauscher S."/>
            <person name="Record E."/>
            <person name="Riano-Pachon D.M."/>
            <person name="Robert V."/>
            <person name="Roehrig J."/>
            <person name="Ruller R."/>
            <person name="Salamov A."/>
            <person name="Salih N.S."/>
            <person name="Samson R.A."/>
            <person name="Sandor E."/>
            <person name="Sanguinetti M."/>
            <person name="Schuetze T."/>
            <person name="Sepcic K."/>
            <person name="Shelest E."/>
            <person name="Sherlock G."/>
            <person name="Sophianopoulou V."/>
            <person name="Squina F.M."/>
            <person name="Sun H."/>
            <person name="Susca A."/>
            <person name="Todd R.B."/>
            <person name="Tsang A."/>
            <person name="Unkles S.E."/>
            <person name="van de Wiele N."/>
            <person name="van Rossen-Uffink D."/>
            <person name="Oliveira J.V."/>
            <person name="Vesth T.C."/>
            <person name="Visser J."/>
            <person name="Yu J.-H."/>
            <person name="Zhou M."/>
            <person name="Andersen M.R."/>
            <person name="Archer D.B."/>
            <person name="Baker S.E."/>
            <person name="Benoit I."/>
            <person name="Brakhage A.A."/>
            <person name="Braus G.H."/>
            <person name="Fischer R."/>
            <person name="Frisvad J.C."/>
            <person name="Goldman G.H."/>
            <person name="Houbraken J."/>
            <person name="Oakley B."/>
            <person name="Pocsi I."/>
            <person name="Scazzocchio C."/>
            <person name="Seiboth B."/>
            <person name="vanKuyk P.A."/>
            <person name="Wortman J."/>
            <person name="Dyer P.S."/>
            <person name="Grigoriev I.V."/>
        </authorList>
    </citation>
    <scope>NUCLEOTIDE SEQUENCE [LARGE SCALE GENOMIC DNA]</scope>
    <source>
        <strain evidence="10">CBS 593.65</strain>
    </source>
</reference>
<organism evidence="9 10">
    <name type="scientific">Aspergillus sydowii CBS 593.65</name>
    <dbReference type="NCBI Taxonomy" id="1036612"/>
    <lineage>
        <taxon>Eukaryota</taxon>
        <taxon>Fungi</taxon>
        <taxon>Dikarya</taxon>
        <taxon>Ascomycota</taxon>
        <taxon>Pezizomycotina</taxon>
        <taxon>Eurotiomycetes</taxon>
        <taxon>Eurotiomycetidae</taxon>
        <taxon>Eurotiales</taxon>
        <taxon>Aspergillaceae</taxon>
        <taxon>Aspergillus</taxon>
        <taxon>Aspergillus subgen. Nidulantes</taxon>
    </lineage>
</organism>
<dbReference type="PANTHER" id="PTHR13215">
    <property type="entry name" value="RNA POLYMERASE II TRANSCRIPTIONAL COACTIVATOR"/>
    <property type="match status" value="1"/>
</dbReference>
<evidence type="ECO:0000256" key="4">
    <source>
        <dbReference type="ARBA" id="ARBA00023125"/>
    </source>
</evidence>
<dbReference type="Pfam" id="PF02229">
    <property type="entry name" value="PC4"/>
    <property type="match status" value="1"/>
</dbReference>
<dbReference type="InterPro" id="IPR045125">
    <property type="entry name" value="Sub1/Tcp4-like"/>
</dbReference>
<keyword evidence="3" id="KW-0805">Transcription regulation</keyword>
<keyword evidence="5" id="KW-0804">Transcription</keyword>
<sequence>MTSRSRKRVSEVSDNFVVDDEAHLNKKSRTNASHLLNSTGPRTPHGIYTRKEDSNGDSYWEISKMRRITISSFRGKTMVNIREYYEKDGEELPGKKGISLPIDQFSALLTLLPDIESALQEKGVSIPRPDYVELSANFDGNGGEKDLTDEPSGARPSRLNIEATSDEDESEE</sequence>
<evidence type="ECO:0000256" key="3">
    <source>
        <dbReference type="ARBA" id="ARBA00023015"/>
    </source>
</evidence>